<reference evidence="1" key="1">
    <citation type="submission" date="2018-12" db="EMBL/GenBank/DDBJ databases">
        <authorList>
            <person name="Sun L."/>
            <person name="Chen Z."/>
        </authorList>
    </citation>
    <scope>NUCLEOTIDE SEQUENCE [LARGE SCALE GENOMIC DNA]</scope>
    <source>
        <strain evidence="1">3-2-2</strain>
    </source>
</reference>
<dbReference type="RefSeq" id="WP_126051052.1">
    <property type="nucleotide sequence ID" value="NZ_QYTV02000005.1"/>
</dbReference>
<proteinExistence type="predicted"/>
<evidence type="ECO:0000313" key="2">
    <source>
        <dbReference type="Proteomes" id="UP000287156"/>
    </source>
</evidence>
<evidence type="ECO:0000313" key="1">
    <source>
        <dbReference type="EMBL" id="RST73662.1"/>
    </source>
</evidence>
<comment type="caution">
    <text evidence="1">The sequence shown here is derived from an EMBL/GenBank/DDBJ whole genome shotgun (WGS) entry which is preliminary data.</text>
</comment>
<dbReference type="Proteomes" id="UP000287156">
    <property type="component" value="Unassembled WGS sequence"/>
</dbReference>
<dbReference type="OrthoDB" id="2417886at2"/>
<dbReference type="GO" id="GO:0009234">
    <property type="term" value="P:menaquinone biosynthetic process"/>
    <property type="evidence" value="ECO:0007669"/>
    <property type="project" value="InterPro"/>
</dbReference>
<dbReference type="Pfam" id="PF07307">
    <property type="entry name" value="HEPPP_synt_1"/>
    <property type="match status" value="1"/>
</dbReference>
<gene>
    <name evidence="1" type="ORF">D4T97_012330</name>
</gene>
<protein>
    <submittedName>
        <fullName evidence="1">Heptaprenyl diphosphate synthase</fullName>
    </submittedName>
</protein>
<dbReference type="Gene3D" id="1.20.120.1450">
    <property type="match status" value="1"/>
</dbReference>
<name>A0A429XY41_9BACI</name>
<organism evidence="1 2">
    <name type="scientific">Siminovitchia acidinfaciens</name>
    <dbReference type="NCBI Taxonomy" id="2321395"/>
    <lineage>
        <taxon>Bacteria</taxon>
        <taxon>Bacillati</taxon>
        <taxon>Bacillota</taxon>
        <taxon>Bacilli</taxon>
        <taxon>Bacillales</taxon>
        <taxon>Bacillaceae</taxon>
        <taxon>Siminovitchia</taxon>
    </lineage>
</organism>
<dbReference type="InterPro" id="IPR009920">
    <property type="entry name" value="HEPPP_synth_su1"/>
</dbReference>
<dbReference type="EMBL" id="QYTV02000005">
    <property type="protein sequence ID" value="RST73662.1"/>
    <property type="molecule type" value="Genomic_DNA"/>
</dbReference>
<accession>A0A429XY41</accession>
<sequence>MALCIYEQKADSIRRLVKNEMYHKFLFEHMESPEIDEDRILMLLMTMDGSGIPVEKYERQIAAASLVQIALDIHDKVAGQQITLTERQLSVLAGDYFSGLYYHLLAGIDDINLIRTLANAIKVINESKIYVYQLDVSDIESFMEHVKRIECTVIDEFCQYFQSTEYIGLFIEFLYFKRLLSEMEKFNNGRFSILFEGLKNFCLPQMKSIPLSNLSQHDQHQLNEICTHHIDQSRKALMDETSRIIGLPGIFLERITELANKYKQIAT</sequence>
<dbReference type="AlphaFoldDB" id="A0A429XY41"/>
<keyword evidence="2" id="KW-1185">Reference proteome</keyword>